<proteinExistence type="inferred from homology"/>
<dbReference type="Gene3D" id="3.40.50.1820">
    <property type="entry name" value="alpha/beta hydrolase"/>
    <property type="match status" value="2"/>
</dbReference>
<protein>
    <submittedName>
        <fullName evidence="4">Abhydrolase domain containing 6, acylglycerol lipase</fullName>
    </submittedName>
</protein>
<dbReference type="PANTHER" id="PTHR43798:SF32">
    <property type="entry name" value="ABHYDROLASE DOMAIN-CONTAINING 6, ACYLGLYCEROL LIPASE A"/>
    <property type="match status" value="1"/>
</dbReference>
<dbReference type="Ensembl" id="ENSSGRT00000097886.1">
    <property type="protein sequence ID" value="ENSSGRP00000091966.1"/>
    <property type="gene ID" value="ENSSGRG00000046083.1"/>
</dbReference>
<dbReference type="OMA" id="NAMWQYS"/>
<evidence type="ECO:0000256" key="2">
    <source>
        <dbReference type="SAM" id="Phobius"/>
    </source>
</evidence>
<reference evidence="4" key="2">
    <citation type="submission" date="2025-09" db="UniProtKB">
        <authorList>
            <consortium name="Ensembl"/>
        </authorList>
    </citation>
    <scope>IDENTIFICATION</scope>
</reference>
<feature type="transmembrane region" description="Helical" evidence="2">
    <location>
        <begin position="6"/>
        <end position="35"/>
    </location>
</feature>
<keyword evidence="2" id="KW-1133">Transmembrane helix</keyword>
<name>A0A672RSG4_SINGR</name>
<dbReference type="PANTHER" id="PTHR43798">
    <property type="entry name" value="MONOACYLGLYCEROL LIPASE"/>
    <property type="match status" value="1"/>
</dbReference>
<dbReference type="InterPro" id="IPR050266">
    <property type="entry name" value="AB_hydrolase_sf"/>
</dbReference>
<keyword evidence="2" id="KW-0472">Membrane</keyword>
<dbReference type="Proteomes" id="UP000472262">
    <property type="component" value="Unassembled WGS sequence"/>
</dbReference>
<dbReference type="AlphaFoldDB" id="A0A672RSG4"/>
<dbReference type="FunCoup" id="A0A672RSG4">
    <property type="interactions" value="9"/>
</dbReference>
<keyword evidence="2" id="KW-0812">Transmembrane</keyword>
<reference evidence="4" key="1">
    <citation type="submission" date="2025-08" db="UniProtKB">
        <authorList>
            <consortium name="Ensembl"/>
        </authorList>
    </citation>
    <scope>IDENTIFICATION</scope>
</reference>
<sequence>MDLDVVNMFIIAGGTLAIPILAFVASFLLWPAALIKVYHWYWRRRLGMQVDYAEYEGYRFCYSHRGTPGTRPSVLLLHGFSAHKDMWLGVVKFLPKNMHLVCVDMPGHEGTTRSSAVDYSIEGQVKRIHQLSIFSILSACFSLCVCVYICVCIIYICYVYCVRLTGDLSFALIYCLQYPTESKFVQRLRELEKAQDSDGIPLIPSTPEEMEEMLKLCSYVRFKIPKQILQGLVDVRLPNNDFYRECFMELVGEKSRHSLHENMHLISTPLQVIWGKNDQVLDVSGASVLARAIPGSQVHLLDNCGHSVVMERPRKSAQLIMDFIISQQNSNKKLS</sequence>
<accession>A0A672RSG4</accession>
<keyword evidence="5" id="KW-1185">Reference proteome</keyword>
<dbReference type="Pfam" id="PF00561">
    <property type="entry name" value="Abhydrolase_1"/>
    <property type="match status" value="1"/>
</dbReference>
<feature type="transmembrane region" description="Helical" evidence="2">
    <location>
        <begin position="133"/>
        <end position="156"/>
    </location>
</feature>
<evidence type="ECO:0000313" key="5">
    <source>
        <dbReference type="Proteomes" id="UP000472262"/>
    </source>
</evidence>
<dbReference type="SUPFAM" id="SSF53474">
    <property type="entry name" value="alpha/beta-Hydrolases"/>
    <property type="match status" value="1"/>
</dbReference>
<dbReference type="InParanoid" id="A0A672RSG4"/>
<feature type="domain" description="AB hydrolase-1" evidence="3">
    <location>
        <begin position="72"/>
        <end position="129"/>
    </location>
</feature>
<dbReference type="GO" id="GO:0032281">
    <property type="term" value="C:AMPA glutamate receptor complex"/>
    <property type="evidence" value="ECO:0007669"/>
    <property type="project" value="TreeGrafter"/>
</dbReference>
<evidence type="ECO:0000259" key="3">
    <source>
        <dbReference type="Pfam" id="PF00561"/>
    </source>
</evidence>
<dbReference type="GO" id="GO:0047372">
    <property type="term" value="F:monoacylglycerol lipase activity"/>
    <property type="evidence" value="ECO:0007669"/>
    <property type="project" value="TreeGrafter"/>
</dbReference>
<organism evidence="4 5">
    <name type="scientific">Sinocyclocheilus grahami</name>
    <name type="common">Dianchi golden-line fish</name>
    <name type="synonym">Barbus grahami</name>
    <dbReference type="NCBI Taxonomy" id="75366"/>
    <lineage>
        <taxon>Eukaryota</taxon>
        <taxon>Metazoa</taxon>
        <taxon>Chordata</taxon>
        <taxon>Craniata</taxon>
        <taxon>Vertebrata</taxon>
        <taxon>Euteleostomi</taxon>
        <taxon>Actinopterygii</taxon>
        <taxon>Neopterygii</taxon>
        <taxon>Teleostei</taxon>
        <taxon>Ostariophysi</taxon>
        <taxon>Cypriniformes</taxon>
        <taxon>Cyprinidae</taxon>
        <taxon>Cyprininae</taxon>
        <taxon>Sinocyclocheilus</taxon>
    </lineage>
</organism>
<dbReference type="GO" id="GO:0046464">
    <property type="term" value="P:acylglycerol catabolic process"/>
    <property type="evidence" value="ECO:0007669"/>
    <property type="project" value="TreeGrafter"/>
</dbReference>
<dbReference type="InterPro" id="IPR029058">
    <property type="entry name" value="AB_hydrolase_fold"/>
</dbReference>
<evidence type="ECO:0000313" key="4">
    <source>
        <dbReference type="Ensembl" id="ENSSGRP00000091966.1"/>
    </source>
</evidence>
<gene>
    <name evidence="4" type="primary">abhd6a</name>
</gene>
<comment type="similarity">
    <text evidence="1">Belongs to the AB hydrolase superfamily.</text>
</comment>
<dbReference type="InterPro" id="IPR000073">
    <property type="entry name" value="AB_hydrolase_1"/>
</dbReference>
<evidence type="ECO:0000256" key="1">
    <source>
        <dbReference type="ARBA" id="ARBA00008645"/>
    </source>
</evidence>